<evidence type="ECO:0000256" key="6">
    <source>
        <dbReference type="ARBA" id="ARBA00022989"/>
    </source>
</evidence>
<dbReference type="EMBL" id="JABCYN010000031">
    <property type="protein sequence ID" value="KAF6009184.1"/>
    <property type="molecule type" value="Genomic_DNA"/>
</dbReference>
<dbReference type="GO" id="GO:0008299">
    <property type="term" value="P:isoprenoid biosynthetic process"/>
    <property type="evidence" value="ECO:0007669"/>
    <property type="project" value="UniProtKB-UniRule"/>
</dbReference>
<dbReference type="InterPro" id="IPR039653">
    <property type="entry name" value="Prenyltransferase"/>
</dbReference>
<dbReference type="CDD" id="cd13959">
    <property type="entry name" value="PT_UbiA_COQ2"/>
    <property type="match status" value="1"/>
</dbReference>
<feature type="transmembrane region" description="Helical" evidence="8">
    <location>
        <begin position="354"/>
        <end position="373"/>
    </location>
</feature>
<comment type="pathway">
    <text evidence="8">Cofactor biosynthesis; ubiquinone biosynthesis.</text>
</comment>
<dbReference type="FunFam" id="1.20.120.1780:FF:000001">
    <property type="entry name" value="4-hydroxybenzoate octaprenyltransferase"/>
    <property type="match status" value="1"/>
</dbReference>
<evidence type="ECO:0000256" key="3">
    <source>
        <dbReference type="ARBA" id="ARBA00005985"/>
    </source>
</evidence>
<dbReference type="InterPro" id="IPR000537">
    <property type="entry name" value="UbiA_prenyltransferase"/>
</dbReference>
<sequence>MIPTLTYRFFWKSLTRPSVCRQADLMFIVRHQVVKSFHHPAILYSLNKKRAFSTTPKQRGDTVLPTARPGRSKFTEKEIETAKQERLDGLGVLKKFPEKWIPYMELMRIEKPAGTWLLLSPCMWAITMAGYMTFAPFLSTAWMLGVFSVGAFVMRGAGCTINDIWDRDLDNKVARTIERPITSGRVSVKQAVAFLGAQCMEPRLFFLVATYPLFKRFTYYPQAMLAACFNWGALLGFPAMGVWNWSVMIPLYLSGFFWCMHYDTVYGHQDKKYDVKVGIKSTALAWGKHSKPVFVGLAVAQMSCLTLAGLMAGMGPGFYTGTFIAGFRLFNMIRKVNLDNPVSCGFYFRDNIKTGHVIWLGILLDYILQLLGFL</sequence>
<evidence type="ECO:0000256" key="8">
    <source>
        <dbReference type="HAMAP-Rule" id="MF_03189"/>
    </source>
</evidence>
<reference evidence="9 10" key="1">
    <citation type="journal article" date="2020" name="Appl. Microbiol. Biotechnol.">
        <title>Targeted gene deletion in Brettanomyces bruxellensis with an expression-free CRISPR-Cas9 system.</title>
        <authorList>
            <person name="Varela C."/>
            <person name="Bartel C."/>
            <person name="Onetto C."/>
            <person name="Borneman A."/>
        </authorList>
    </citation>
    <scope>NUCLEOTIDE SEQUENCE [LARGE SCALE GENOMIC DNA]</scope>
    <source>
        <strain evidence="9 10">AWRI1613</strain>
    </source>
</reference>
<comment type="similarity">
    <text evidence="3 8">Belongs to the UbiA prenyltransferase family.</text>
</comment>
<dbReference type="GO" id="GO:0005743">
    <property type="term" value="C:mitochondrial inner membrane"/>
    <property type="evidence" value="ECO:0007669"/>
    <property type="project" value="UniProtKB-SubCell"/>
</dbReference>
<dbReference type="AlphaFoldDB" id="A0A8H6BD96"/>
<organism evidence="9 10">
    <name type="scientific">Dekkera bruxellensis</name>
    <name type="common">Brettanomyces custersii</name>
    <dbReference type="NCBI Taxonomy" id="5007"/>
    <lineage>
        <taxon>Eukaryota</taxon>
        <taxon>Fungi</taxon>
        <taxon>Dikarya</taxon>
        <taxon>Ascomycota</taxon>
        <taxon>Saccharomycotina</taxon>
        <taxon>Pichiomycetes</taxon>
        <taxon>Pichiales</taxon>
        <taxon>Pichiaceae</taxon>
        <taxon>Brettanomyces</taxon>
    </lineage>
</organism>
<dbReference type="PANTHER" id="PTHR11048:SF28">
    <property type="entry name" value="4-HYDROXYBENZOATE POLYPRENYLTRANSFERASE, MITOCHONDRIAL"/>
    <property type="match status" value="1"/>
</dbReference>
<dbReference type="Proteomes" id="UP000568158">
    <property type="component" value="Unassembled WGS sequence"/>
</dbReference>
<dbReference type="Gene3D" id="1.10.357.140">
    <property type="entry name" value="UbiA prenyltransferase"/>
    <property type="match status" value="2"/>
</dbReference>
<keyword evidence="4 8" id="KW-0808">Transferase</keyword>
<comment type="cofactor">
    <cofactor evidence="1 8">
        <name>Mg(2+)</name>
        <dbReference type="ChEBI" id="CHEBI:18420"/>
    </cofactor>
</comment>
<dbReference type="EC" id="2.5.1.39" evidence="8"/>
<keyword evidence="8" id="KW-0831">Ubiquinone biosynthesis</keyword>
<dbReference type="Gene3D" id="1.20.120.1780">
    <property type="entry name" value="UbiA prenyltransferase"/>
    <property type="match status" value="1"/>
</dbReference>
<keyword evidence="8" id="KW-0999">Mitochondrion inner membrane</keyword>
<comment type="catalytic activity">
    <reaction evidence="8">
        <text>an all-trans-polyprenyl diphosphate + 4-hydroxybenzoate = a 4-hydroxy-3-(all-trans-polyprenyl)benzoate + diphosphate</text>
        <dbReference type="Rhea" id="RHEA:44504"/>
        <dbReference type="Rhea" id="RHEA-COMP:9514"/>
        <dbReference type="Rhea" id="RHEA-COMP:9564"/>
        <dbReference type="ChEBI" id="CHEBI:17879"/>
        <dbReference type="ChEBI" id="CHEBI:33019"/>
        <dbReference type="ChEBI" id="CHEBI:58914"/>
        <dbReference type="ChEBI" id="CHEBI:78396"/>
        <dbReference type="EC" id="2.5.1.39"/>
    </reaction>
</comment>
<evidence type="ECO:0000256" key="5">
    <source>
        <dbReference type="ARBA" id="ARBA00022692"/>
    </source>
</evidence>
<comment type="subcellular location">
    <subcellularLocation>
        <location evidence="2">Membrane</location>
        <topology evidence="2">Multi-pass membrane protein</topology>
    </subcellularLocation>
    <subcellularLocation>
        <location evidence="8">Mitochondrion inner membrane</location>
        <topology evidence="8">Multi-pass membrane protein</topology>
        <orientation evidence="8">Matrix side</orientation>
    </subcellularLocation>
</comment>
<evidence type="ECO:0000256" key="4">
    <source>
        <dbReference type="ARBA" id="ARBA00022679"/>
    </source>
</evidence>
<keyword evidence="8" id="KW-0496">Mitochondrion</keyword>
<comment type="function">
    <text evidence="8">Catalyzes the prenylation of para-hydroxybenzoate (PHB) with an all-trans polyprenyl group. Mediates the second step in the final reaction sequence of coenzyme Q (CoQ) biosynthesis, which is the condensation of the polyisoprenoid side chain with PHB, generating the first membrane-bound Q intermediate.</text>
</comment>
<evidence type="ECO:0000256" key="7">
    <source>
        <dbReference type="ARBA" id="ARBA00023136"/>
    </source>
</evidence>
<evidence type="ECO:0000256" key="1">
    <source>
        <dbReference type="ARBA" id="ARBA00001946"/>
    </source>
</evidence>
<dbReference type="UniPathway" id="UPA00232"/>
<dbReference type="Pfam" id="PF01040">
    <property type="entry name" value="UbiA"/>
    <property type="match status" value="2"/>
</dbReference>
<dbReference type="GO" id="GO:0008412">
    <property type="term" value="F:4-hydroxybenzoate polyprenyltransferase activity"/>
    <property type="evidence" value="ECO:0007669"/>
    <property type="project" value="UniProtKB-EC"/>
</dbReference>
<evidence type="ECO:0000313" key="10">
    <source>
        <dbReference type="Proteomes" id="UP000568158"/>
    </source>
</evidence>
<dbReference type="GO" id="GO:0006744">
    <property type="term" value="P:ubiquinone biosynthetic process"/>
    <property type="evidence" value="ECO:0007669"/>
    <property type="project" value="UniProtKB-UniRule"/>
</dbReference>
<comment type="caution">
    <text evidence="9">The sequence shown here is derived from an EMBL/GenBank/DDBJ whole genome shotgun (WGS) entry which is preliminary data.</text>
</comment>
<keyword evidence="5 8" id="KW-0812">Transmembrane</keyword>
<proteinExistence type="inferred from homology"/>
<dbReference type="HAMAP" id="MF_01635">
    <property type="entry name" value="UbiA"/>
    <property type="match status" value="1"/>
</dbReference>
<evidence type="ECO:0000313" key="9">
    <source>
        <dbReference type="EMBL" id="KAF6009184.1"/>
    </source>
</evidence>
<dbReference type="InterPro" id="IPR030470">
    <property type="entry name" value="UbiA_prenylTrfase_CS"/>
</dbReference>
<dbReference type="InterPro" id="IPR006370">
    <property type="entry name" value="HB_polyprenyltransferase-like"/>
</dbReference>
<name>A0A8H6BD96_DEKBR</name>
<keyword evidence="6 8" id="KW-1133">Transmembrane helix</keyword>
<keyword evidence="8" id="KW-0414">Isoprene biosynthesis</keyword>
<dbReference type="PANTHER" id="PTHR11048">
    <property type="entry name" value="PRENYLTRANSFERASES"/>
    <property type="match status" value="1"/>
</dbReference>
<accession>A0A8H6BD96</accession>
<feature type="transmembrane region" description="Helical" evidence="8">
    <location>
        <begin position="223"/>
        <end position="243"/>
    </location>
</feature>
<feature type="transmembrane region" description="Helical" evidence="8">
    <location>
        <begin position="113"/>
        <end position="134"/>
    </location>
</feature>
<keyword evidence="7 8" id="KW-0472">Membrane</keyword>
<dbReference type="PROSITE" id="PS00943">
    <property type="entry name" value="UBIA"/>
    <property type="match status" value="1"/>
</dbReference>
<protein>
    <recommendedName>
        <fullName evidence="8">4-hydroxybenzoate polyprenyltransferase, mitochondrial</fullName>
        <shortName evidence="8">4-HB polyprenyltransferase</shortName>
        <ecNumber evidence="8">2.5.1.39</ecNumber>
    </recommendedName>
    <alternativeName>
        <fullName evidence="8">4-hydroxybenzoate hexaprenyltransferase</fullName>
    </alternativeName>
    <alternativeName>
        <fullName evidence="8">Para-hydroxybenzoate--polyprenyltransferase</fullName>
        <shortName evidence="8">PHB:PPT</shortName>
        <shortName evidence="8">PHB:polyprenyltransferase</shortName>
    </alternativeName>
</protein>
<evidence type="ECO:0000256" key="2">
    <source>
        <dbReference type="ARBA" id="ARBA00004141"/>
    </source>
</evidence>
<dbReference type="InterPro" id="IPR044878">
    <property type="entry name" value="UbiA_sf"/>
</dbReference>
<feature type="transmembrane region" description="Helical" evidence="8">
    <location>
        <begin position="140"/>
        <end position="157"/>
    </location>
</feature>
<gene>
    <name evidence="8" type="primary">COQ2</name>
    <name evidence="9" type="ORF">HII12_003760</name>
</gene>